<accession>A0A483B408</accession>
<dbReference type="RefSeq" id="WP_071419174.1">
    <property type="nucleotide sequence ID" value="NZ_MLKQ01000147.1"/>
</dbReference>
<feature type="binding site" evidence="4">
    <location>
        <position position="245"/>
    </location>
    <ligand>
        <name>(3S)-3-hydroxy-3-methylglutaryl-CoA</name>
        <dbReference type="ChEBI" id="CHEBI:43074"/>
    </ligand>
</feature>
<dbReference type="Pfam" id="PF01154">
    <property type="entry name" value="HMG_CoA_synt_N"/>
    <property type="match status" value="1"/>
</dbReference>
<name>A0A483B408_OENOE</name>
<dbReference type="Gene3D" id="3.40.47.10">
    <property type="match status" value="2"/>
</dbReference>
<feature type="active site" description="Proton donor/acceptor" evidence="3">
    <location>
        <position position="82"/>
    </location>
</feature>
<evidence type="ECO:0000313" key="5">
    <source>
        <dbReference type="EMBL" id="OIM21293.1"/>
    </source>
</evidence>
<evidence type="ECO:0000256" key="3">
    <source>
        <dbReference type="PIRSR" id="PIRSR611554-1"/>
    </source>
</evidence>
<comment type="caution">
    <text evidence="5">The sequence shown here is derived from an EMBL/GenBank/DDBJ whole genome shotgun (WGS) entry which is preliminary data.</text>
</comment>
<dbReference type="InterPro" id="IPR011554">
    <property type="entry name" value="HMG_CoA_synthase_prok"/>
</dbReference>
<feature type="active site" description="Proton donor/acceptor" evidence="3">
    <location>
        <position position="236"/>
    </location>
</feature>
<dbReference type="PANTHER" id="PTHR43323">
    <property type="entry name" value="3-HYDROXY-3-METHYLGLUTARYL COENZYME A SYNTHASE"/>
    <property type="match status" value="1"/>
</dbReference>
<feature type="active site" description="Acyl-thioester intermediate" evidence="3">
    <location>
        <position position="114"/>
    </location>
</feature>
<dbReference type="InterPro" id="IPR013746">
    <property type="entry name" value="HMG_CoA_synt_C_dom"/>
</dbReference>
<feature type="binding site" evidence="4">
    <location>
        <position position="29"/>
    </location>
    <ligand>
        <name>(3S)-3-hydroxy-3-methylglutaryl-CoA</name>
        <dbReference type="ChEBI" id="CHEBI:43074"/>
    </ligand>
</feature>
<evidence type="ECO:0000256" key="1">
    <source>
        <dbReference type="ARBA" id="ARBA00007061"/>
    </source>
</evidence>
<dbReference type="NCBIfam" id="TIGR01835">
    <property type="entry name" value="HMG-CoA-S_prok"/>
    <property type="match status" value="1"/>
</dbReference>
<proteinExistence type="inferred from homology"/>
<dbReference type="Pfam" id="PF08540">
    <property type="entry name" value="HMG_CoA_synt_C"/>
    <property type="match status" value="1"/>
</dbReference>
<protein>
    <submittedName>
        <fullName evidence="5">Hydroxymethylglutaryl-CoA synthase</fullName>
    </submittedName>
</protein>
<organism evidence="5 6">
    <name type="scientific">Oenococcus oeni</name>
    <name type="common">Leuconostoc oenos</name>
    <dbReference type="NCBI Taxonomy" id="1247"/>
    <lineage>
        <taxon>Bacteria</taxon>
        <taxon>Bacillati</taxon>
        <taxon>Bacillota</taxon>
        <taxon>Bacilli</taxon>
        <taxon>Lactobacillales</taxon>
        <taxon>Lactobacillaceae</taxon>
        <taxon>Oenococcus</taxon>
    </lineage>
</organism>
<dbReference type="InterPro" id="IPR013528">
    <property type="entry name" value="HMG_CoA_synth_N"/>
</dbReference>
<dbReference type="AlphaFoldDB" id="A0A483B408"/>
<dbReference type="Proteomes" id="UP000181728">
    <property type="component" value="Unassembled WGS sequence"/>
</dbReference>
<evidence type="ECO:0000256" key="4">
    <source>
        <dbReference type="PIRSR" id="PIRSR611554-2"/>
    </source>
</evidence>
<gene>
    <name evidence="5" type="ORF">ATX59_04680</name>
</gene>
<keyword evidence="2" id="KW-0808">Transferase</keyword>
<evidence type="ECO:0000313" key="6">
    <source>
        <dbReference type="Proteomes" id="UP000181728"/>
    </source>
</evidence>
<evidence type="ECO:0000256" key="2">
    <source>
        <dbReference type="ARBA" id="ARBA00022679"/>
    </source>
</evidence>
<comment type="similarity">
    <text evidence="1">Belongs to the thiolase-like superfamily. HMG-CoA synthase family.</text>
</comment>
<dbReference type="CDD" id="cd00827">
    <property type="entry name" value="init_cond_enzymes"/>
    <property type="match status" value="1"/>
</dbReference>
<dbReference type="GO" id="GO:0004421">
    <property type="term" value="F:hydroxymethylglutaryl-CoA synthase activity"/>
    <property type="evidence" value="ECO:0007669"/>
    <property type="project" value="InterPro"/>
</dbReference>
<dbReference type="PANTHER" id="PTHR43323:SF2">
    <property type="entry name" value="HYDROXYMETHYLGLUTARYL-COA SYNTHASE"/>
    <property type="match status" value="1"/>
</dbReference>
<sequence length="389" mass="43974">MEIGIDQISFFTPNLYLDLTELAEKRGVDPNKYLVGIGQEKQSIVPPTQDSVSMAANAASILLEQKSTEFLNSIDEILFASESGIDNSKSGAVYLQKLLNLKKNMRAIEIKQACYGGTFALMTAFDYVKLHPNKRILVVASDIARYGLKSAGEVTQGAGAVAMLVSTQPRLASYNWDSVFQSEDLMDFWRPLDQSEALVFGKMSQEIYEKFFYEIWQTYSQKNLKKVSDFAAFVFHLPFTKMGKKALDKINDQIDESKKDQLEKNRLAGQIYNRKVGNLYTGSLYLSLISLLKNNILKNNDRIAMFSYGSGAEGELYSLSLAADYRQAILGDPAQMIASRRKVSVDEYEGLFRAFPEDSEDHELTNSYDSSHFQLKRIKDHQRIYGDNF</sequence>
<dbReference type="GO" id="GO:0006084">
    <property type="term" value="P:acetyl-CoA metabolic process"/>
    <property type="evidence" value="ECO:0007669"/>
    <property type="project" value="InterPro"/>
</dbReference>
<feature type="binding site" evidence="4">
    <location>
        <position position="146"/>
    </location>
    <ligand>
        <name>(3S)-3-hydroxy-3-methylglutaryl-CoA</name>
        <dbReference type="ChEBI" id="CHEBI:43074"/>
    </ligand>
</feature>
<dbReference type="EMBL" id="MLOK01000037">
    <property type="protein sequence ID" value="OIM21293.1"/>
    <property type="molecule type" value="Genomic_DNA"/>
</dbReference>
<dbReference type="SUPFAM" id="SSF53901">
    <property type="entry name" value="Thiolase-like"/>
    <property type="match status" value="2"/>
</dbReference>
<feature type="binding site" evidence="4">
    <location>
        <position position="278"/>
    </location>
    <ligand>
        <name>(3S)-3-hydroxy-3-methylglutaryl-CoA</name>
        <dbReference type="ChEBI" id="CHEBI:43074"/>
    </ligand>
</feature>
<dbReference type="InterPro" id="IPR016039">
    <property type="entry name" value="Thiolase-like"/>
</dbReference>
<reference evidence="5 6" key="1">
    <citation type="journal article" date="2016" name="BMC Genomics">
        <title>Consensus pan-genome assembly of the specialised wine bacterium Oenococcus oeni.</title>
        <authorList>
            <person name="Sternes P.R."/>
            <person name="Borneman A.R."/>
        </authorList>
    </citation>
    <scope>NUCLEOTIDE SEQUENCE [LARGE SCALE GENOMIC DNA]</scope>
    <source>
        <strain evidence="5 6">AWRIB661</strain>
    </source>
</reference>